<organism evidence="1">
    <name type="scientific">Rhizophora mucronata</name>
    <name type="common">Asiatic mangrove</name>
    <dbReference type="NCBI Taxonomy" id="61149"/>
    <lineage>
        <taxon>Eukaryota</taxon>
        <taxon>Viridiplantae</taxon>
        <taxon>Streptophyta</taxon>
        <taxon>Embryophyta</taxon>
        <taxon>Tracheophyta</taxon>
        <taxon>Spermatophyta</taxon>
        <taxon>Magnoliopsida</taxon>
        <taxon>eudicotyledons</taxon>
        <taxon>Gunneridae</taxon>
        <taxon>Pentapetalae</taxon>
        <taxon>rosids</taxon>
        <taxon>fabids</taxon>
        <taxon>Malpighiales</taxon>
        <taxon>Rhizophoraceae</taxon>
        <taxon>Rhizophora</taxon>
    </lineage>
</organism>
<sequence length="114" mass="12527">MEAGECSSSSCNEIWAKLVPSDSKYPDVEIRSKEMVICSAVKSSSFEKHEWCKLTRNPDQSSATLQNKSSNAILVDEAAVQNEDEVVINSESEIVPIPDREGACLSLLFCIICL</sequence>
<dbReference type="InterPro" id="IPR052256">
    <property type="entry name" value="E3_ubiquitin-ligase_CHFR"/>
</dbReference>
<accession>A0A2P2M5V1</accession>
<reference evidence="1" key="1">
    <citation type="submission" date="2018-02" db="EMBL/GenBank/DDBJ databases">
        <title>Rhizophora mucronata_Transcriptome.</title>
        <authorList>
            <person name="Meera S.P."/>
            <person name="Sreeshan A."/>
            <person name="Augustine A."/>
        </authorList>
    </citation>
    <scope>NUCLEOTIDE SEQUENCE</scope>
    <source>
        <tissue evidence="1">Leaf</tissue>
    </source>
</reference>
<evidence type="ECO:0000313" key="1">
    <source>
        <dbReference type="EMBL" id="MBX25598.1"/>
    </source>
</evidence>
<dbReference type="GO" id="GO:0016567">
    <property type="term" value="P:protein ubiquitination"/>
    <property type="evidence" value="ECO:0007669"/>
    <property type="project" value="TreeGrafter"/>
</dbReference>
<dbReference type="GO" id="GO:0005634">
    <property type="term" value="C:nucleus"/>
    <property type="evidence" value="ECO:0007669"/>
    <property type="project" value="TreeGrafter"/>
</dbReference>
<dbReference type="GO" id="GO:0004842">
    <property type="term" value="F:ubiquitin-protein transferase activity"/>
    <property type="evidence" value="ECO:0007669"/>
    <property type="project" value="TreeGrafter"/>
</dbReference>
<protein>
    <submittedName>
        <fullName evidence="1">E3 ubiquitin-protein ligase CHFR</fullName>
    </submittedName>
</protein>
<dbReference type="AlphaFoldDB" id="A0A2P2M5V1"/>
<dbReference type="EMBL" id="GGEC01045114">
    <property type="protein sequence ID" value="MBX25598.1"/>
    <property type="molecule type" value="Transcribed_RNA"/>
</dbReference>
<name>A0A2P2M5V1_RHIMU</name>
<dbReference type="PANTHER" id="PTHR16079">
    <property type="entry name" value="UBIQUITIN LIGASE PROTEIN CHFR"/>
    <property type="match status" value="1"/>
</dbReference>
<proteinExistence type="predicted"/>
<dbReference type="PANTHER" id="PTHR16079:SF4">
    <property type="entry name" value="E3 UBIQUITIN-PROTEIN LIGASE CHFR"/>
    <property type="match status" value="1"/>
</dbReference>
<dbReference type="GO" id="GO:0006511">
    <property type="term" value="P:ubiquitin-dependent protein catabolic process"/>
    <property type="evidence" value="ECO:0007669"/>
    <property type="project" value="TreeGrafter"/>
</dbReference>